<dbReference type="AlphaFoldDB" id="A0A915L1B9"/>
<reference evidence="2" key="1">
    <citation type="submission" date="2022-11" db="UniProtKB">
        <authorList>
            <consortium name="WormBaseParasite"/>
        </authorList>
    </citation>
    <scope>IDENTIFICATION</scope>
</reference>
<name>A0A915L1B9_ROMCU</name>
<sequence length="112" mass="12517">LIKDAIFVGNDLECGKANLLNCLLACQIKTIFWIQTTFNGYEISPVINNISFSNCLELCYNGEMCTHLTYKNEKCSMKNAPTLETIRKSSVFNGPSVSVSLPWKFKSLGKDP</sequence>
<accession>A0A915L1B9</accession>
<proteinExistence type="predicted"/>
<dbReference type="WBParaSite" id="nRc.2.0.1.t44863-RA">
    <property type="protein sequence ID" value="nRc.2.0.1.t44863-RA"/>
    <property type="gene ID" value="nRc.2.0.1.g44863"/>
</dbReference>
<evidence type="ECO:0000313" key="1">
    <source>
        <dbReference type="Proteomes" id="UP000887565"/>
    </source>
</evidence>
<dbReference type="Proteomes" id="UP000887565">
    <property type="component" value="Unplaced"/>
</dbReference>
<keyword evidence="1" id="KW-1185">Reference proteome</keyword>
<protein>
    <submittedName>
        <fullName evidence="2">Apple domain-containing protein</fullName>
    </submittedName>
</protein>
<evidence type="ECO:0000313" key="2">
    <source>
        <dbReference type="WBParaSite" id="nRc.2.0.1.t44863-RA"/>
    </source>
</evidence>
<organism evidence="1 2">
    <name type="scientific">Romanomermis culicivorax</name>
    <name type="common">Nematode worm</name>
    <dbReference type="NCBI Taxonomy" id="13658"/>
    <lineage>
        <taxon>Eukaryota</taxon>
        <taxon>Metazoa</taxon>
        <taxon>Ecdysozoa</taxon>
        <taxon>Nematoda</taxon>
        <taxon>Enoplea</taxon>
        <taxon>Dorylaimia</taxon>
        <taxon>Mermithida</taxon>
        <taxon>Mermithoidea</taxon>
        <taxon>Mermithidae</taxon>
        <taxon>Romanomermis</taxon>
    </lineage>
</organism>